<feature type="region of interest" description="Disordered" evidence="2">
    <location>
        <begin position="1044"/>
        <end position="1066"/>
    </location>
</feature>
<feature type="transmembrane region" description="Helical" evidence="3">
    <location>
        <begin position="551"/>
        <end position="570"/>
    </location>
</feature>
<dbReference type="Gene3D" id="1.10.287.70">
    <property type="match status" value="2"/>
</dbReference>
<evidence type="ECO:0000313" key="5">
    <source>
        <dbReference type="EMBL" id="CEO98863.1"/>
    </source>
</evidence>
<dbReference type="SUPFAM" id="SSF81324">
    <property type="entry name" value="Voltage-gated potassium channels"/>
    <property type="match status" value="2"/>
</dbReference>
<dbReference type="SMART" id="SM00100">
    <property type="entry name" value="cNMP"/>
    <property type="match status" value="2"/>
</dbReference>
<gene>
    <name evidence="5" type="ORF">PBRA_006977</name>
</gene>
<feature type="transmembrane region" description="Helical" evidence="3">
    <location>
        <begin position="179"/>
        <end position="197"/>
    </location>
</feature>
<evidence type="ECO:0000256" key="1">
    <source>
        <dbReference type="ARBA" id="ARBA00023286"/>
    </source>
</evidence>
<keyword evidence="1" id="KW-0407">Ion channel</keyword>
<dbReference type="Proteomes" id="UP000039324">
    <property type="component" value="Unassembled WGS sequence"/>
</dbReference>
<dbReference type="PANTHER" id="PTHR45638">
    <property type="entry name" value="CYCLIC NUCLEOTIDE-GATED CATION CHANNEL SUBUNIT A"/>
    <property type="match status" value="1"/>
</dbReference>
<dbReference type="Pfam" id="PF00027">
    <property type="entry name" value="cNMP_binding"/>
    <property type="match status" value="2"/>
</dbReference>
<keyword evidence="3" id="KW-0812">Transmembrane</keyword>
<feature type="transmembrane region" description="Helical" evidence="3">
    <location>
        <begin position="290"/>
        <end position="314"/>
    </location>
</feature>
<feature type="transmembrane region" description="Helical" evidence="3">
    <location>
        <begin position="733"/>
        <end position="759"/>
    </location>
</feature>
<dbReference type="AlphaFoldDB" id="A0A0G4IU33"/>
<dbReference type="InterPro" id="IPR050866">
    <property type="entry name" value="CNG_cation_channel"/>
</dbReference>
<sequence length="1094" mass="122211">MRALKDVAAFIRRSEVDLRAAVETTDDDVGKPDAETPVEAMTGGGNVTAVDLYPHKRNSRKAMFKRNSHVTQSVAYIPSVLIPTTEAPVDHAERHDVLHPTGRFMSYWQVVQVTFVLYTIIYVPIEIVFGTQLSLALFNLLRDLFLFVDLNIKLRLAYFQSGTLVRDRRLIRRRYARTFLLLDALSCTTIVIDALSLEFGESQWRYTKAVALLRVVRFWHEASAENASRSMKLVMLFLYFVLVSHTLTCARLLVWFGDAHQTSGWISAYLASLFWVLGTMTGLYEPAVSLGIIQTIFGVVLSFTGIFILGIIIANLNEIVSQQDTNIISAQQQLSNLTLFAAHHHLPSDVGATLLQFQNYRWDRDHGFSVNELHDVLPDGLAISKDVSLFMAHEMVLKVGFLRHVPEILLGEIAHRLEHRLYAPDEVIVQENDTAHRFMGLIGFGQVRVLKQGVQINAIPTGGNFGARALFIDEPHPSTVISTGFTDVYVLHKADFDDVMAIYPDEAALMEKEVAQLRNFEMKMDRKVVSVFNCLSVPVRIAFYSSVSVPVYLAVLNALCDICLWAFVFVKSRVAYYFMGELVTDIKLVRRRYLREWALYDLVACFPTEVFVGYRSTPVHRLARILTMRYIFNLSLTSRKMVAVRPITKLALALLQFILFVHFVACSYWILTFIDGFAPDEASELTHKNTVFLPTVQLSTETFVAKYGHCVQFSLKLLTGRGPALNPETDAQLVFAIVTIVAGLFAMALIISNVASLVIAMNPLLRAHQASIQNGFPDTLRQRIHRLMAQRWEMEQGVTMETAMDNLPSSLRSTIRKRLILDNLQRVSIFANMKDSDLVSLVDVRKFVVLPPGECVYHRGQLGADVYVLESGEVVMENSSGHRMHLAQGSLFGEELAVSVGSARAATVKCVAPCSLIVIASANVHALLADDIERRRVNAVQNCDQDVLRLLQAMVDQALFVFSWNDPSSKTALSMNLQSGDAVHQWMIDKQAMNVSKALQISNRILYDGFLQPRGLNPGNTATPSLINPVQLYQLCVPLELTVPQGEPQDRPAAAPDAATTTDVGHVTIPRPGRRGTGFTGEAGTRITFSTTLE</sequence>
<protein>
    <recommendedName>
        <fullName evidence="4">Cyclic nucleotide-binding domain-containing protein</fullName>
    </recommendedName>
</protein>
<keyword evidence="6" id="KW-1185">Reference proteome</keyword>
<dbReference type="InterPro" id="IPR014710">
    <property type="entry name" value="RmlC-like_jellyroll"/>
</dbReference>
<dbReference type="Gene3D" id="2.60.120.10">
    <property type="entry name" value="Jelly Rolls"/>
    <property type="match status" value="2"/>
</dbReference>
<dbReference type="GO" id="GO:0005221">
    <property type="term" value="F:intracellularly cyclic nucleotide-activated monoatomic cation channel activity"/>
    <property type="evidence" value="ECO:0007669"/>
    <property type="project" value="InterPro"/>
</dbReference>
<dbReference type="OMA" id="GKEMSII"/>
<evidence type="ECO:0000256" key="3">
    <source>
        <dbReference type="SAM" id="Phobius"/>
    </source>
</evidence>
<keyword evidence="1" id="KW-0813">Transport</keyword>
<feature type="transmembrane region" description="Helical" evidence="3">
    <location>
        <begin position="650"/>
        <end position="671"/>
    </location>
</feature>
<dbReference type="STRING" id="37360.A0A0G4IU33"/>
<dbReference type="InterPro" id="IPR018490">
    <property type="entry name" value="cNMP-bd_dom_sf"/>
</dbReference>
<dbReference type="GO" id="GO:0044877">
    <property type="term" value="F:protein-containing complex binding"/>
    <property type="evidence" value="ECO:0007669"/>
    <property type="project" value="TreeGrafter"/>
</dbReference>
<dbReference type="CDD" id="cd00038">
    <property type="entry name" value="CAP_ED"/>
    <property type="match status" value="2"/>
</dbReference>
<keyword evidence="1" id="KW-1071">Ligand-gated ion channel</keyword>
<dbReference type="PANTHER" id="PTHR45638:SF11">
    <property type="entry name" value="CYCLIC NUCLEOTIDE-GATED CATION CHANNEL SUBUNIT A"/>
    <property type="match status" value="1"/>
</dbReference>
<keyword evidence="1" id="KW-0406">Ion transport</keyword>
<organism evidence="5 6">
    <name type="scientific">Plasmodiophora brassicae</name>
    <name type="common">Clubroot disease agent</name>
    <dbReference type="NCBI Taxonomy" id="37360"/>
    <lineage>
        <taxon>Eukaryota</taxon>
        <taxon>Sar</taxon>
        <taxon>Rhizaria</taxon>
        <taxon>Endomyxa</taxon>
        <taxon>Phytomyxea</taxon>
        <taxon>Plasmodiophorida</taxon>
        <taxon>Plasmodiophoridae</taxon>
        <taxon>Plasmodiophora</taxon>
    </lineage>
</organism>
<evidence type="ECO:0000259" key="4">
    <source>
        <dbReference type="PROSITE" id="PS50042"/>
    </source>
</evidence>
<name>A0A0G4IU33_PLABS</name>
<feature type="domain" description="Cyclic nucleotide-binding" evidence="4">
    <location>
        <begin position="401"/>
        <end position="500"/>
    </location>
</feature>
<dbReference type="PROSITE" id="PS50042">
    <property type="entry name" value="CNMP_BINDING_3"/>
    <property type="match status" value="2"/>
</dbReference>
<dbReference type="EMBL" id="CDSF01000088">
    <property type="protein sequence ID" value="CEO98863.1"/>
    <property type="molecule type" value="Genomic_DNA"/>
</dbReference>
<feature type="transmembrane region" description="Helical" evidence="3">
    <location>
        <begin position="266"/>
        <end position="284"/>
    </location>
</feature>
<dbReference type="OrthoDB" id="421226at2759"/>
<evidence type="ECO:0000313" key="6">
    <source>
        <dbReference type="Proteomes" id="UP000039324"/>
    </source>
</evidence>
<evidence type="ECO:0000256" key="2">
    <source>
        <dbReference type="SAM" id="MobiDB-lite"/>
    </source>
</evidence>
<feature type="transmembrane region" description="Helical" evidence="3">
    <location>
        <begin position="104"/>
        <end position="125"/>
    </location>
</feature>
<feature type="transmembrane region" description="Helical" evidence="3">
    <location>
        <begin position="233"/>
        <end position="254"/>
    </location>
</feature>
<proteinExistence type="predicted"/>
<accession>A0A0G4IU33</accession>
<feature type="domain" description="Cyclic nucleotide-binding" evidence="4">
    <location>
        <begin position="829"/>
        <end position="936"/>
    </location>
</feature>
<dbReference type="InterPro" id="IPR000595">
    <property type="entry name" value="cNMP-bd_dom"/>
</dbReference>
<feature type="compositionally biased region" description="Low complexity" evidence="2">
    <location>
        <begin position="1052"/>
        <end position="1063"/>
    </location>
</feature>
<keyword evidence="3" id="KW-0472">Membrane</keyword>
<keyword evidence="3" id="KW-1133">Transmembrane helix</keyword>
<feature type="transmembrane region" description="Helical" evidence="3">
    <location>
        <begin position="528"/>
        <end position="545"/>
    </location>
</feature>
<dbReference type="SUPFAM" id="SSF51206">
    <property type="entry name" value="cAMP-binding domain-like"/>
    <property type="match status" value="2"/>
</dbReference>
<reference evidence="5 6" key="1">
    <citation type="submission" date="2015-02" db="EMBL/GenBank/DDBJ databases">
        <authorList>
            <person name="Chooi Y.-H."/>
        </authorList>
    </citation>
    <scope>NUCLEOTIDE SEQUENCE [LARGE SCALE GENOMIC DNA]</scope>
    <source>
        <strain evidence="5">E3</strain>
    </source>
</reference>